<accession>A0A1F5LTX5</accession>
<evidence type="ECO:0000256" key="1">
    <source>
        <dbReference type="ARBA" id="ARBA00022737"/>
    </source>
</evidence>
<reference evidence="9 10" key="1">
    <citation type="journal article" date="2016" name="Sci. Rep.">
        <title>Penicillium arizonense, a new, genome sequenced fungal species, reveals a high chemical diversity in secreted metabolites.</title>
        <authorList>
            <person name="Grijseels S."/>
            <person name="Nielsen J.C."/>
            <person name="Randelovic M."/>
            <person name="Nielsen J."/>
            <person name="Nielsen K.F."/>
            <person name="Workman M."/>
            <person name="Frisvad J.C."/>
        </authorList>
    </citation>
    <scope>NUCLEOTIDE SEQUENCE [LARGE SCALE GENOMIC DNA]</scope>
    <source>
        <strain evidence="9 10">CBS 141311</strain>
    </source>
</reference>
<dbReference type="Pfam" id="PF24883">
    <property type="entry name" value="NPHP3_N"/>
    <property type="match status" value="1"/>
</dbReference>
<sequence length="1882" mass="211952">MGLRTILKGLRPSQSKETPRLTAPADKNSSLAPGTSNSQALQPGASNSRISLAQDDNTPRDLWDEAYLILSKEDPRLFQRYEEIIATEGDGNGDLRQKNLAATGSYHREEQLRQIAKNKIEEINLAQWKVDIGSHSVDLSGQFDNAVKITIAIKDFVSSAVSSEPHAALAWAGLLLNPTQQKSDAHDGLEAIPFIVRRLRVMERLIRPGKSGLTEGGYHVDSLELVRDFENAAVELYRTILEFQIRLVKQHSRSWAERYGRDVFKVDVWTSLTGQIKALETKCAELAQDLSRENIEMALQDSERNMQCKSVLARTLIDEGLVTLSHQKQTAVCYFFFKDISPYQRSALSAMSAILHQLFSAFPSLVKHALIPYGLNGKELLQLFDEMFDILCEAAADPAIEQVVCVLDALDECDDDDRVRLVETITSFYHDAMKAPKDQPKLKFLLTSRPYSNIHSQFHEVMKETPTIHLSGDQESERIKDEINHVIDVDIPKLAARKGFDGEATEYLLEQLHQVDNRTYLWLNLVMEEIRLSERPANKRELRKIISDLPRSLVDAFDAILKRCRHRELARQLLHIILAAREPLTVDDMRIATALAGDLEYRSYEEIGNESSDEFELRIKNICGLFVTIDGGCVFLIHQTAKEFLRQTNDNIDHNCGPWRHTFSAQDSETLIATICIALLSFTCFSKDQLTIGAGDSDQARDEILAYTNDHPFLGYAAKNWIIHSQEAKLDNNPKWMLLMASLCTVTKPVFQTWYIIYQGSNQNLLPRKITSLNLAAAFDFTNVLGYFLENGEDPNEQDSNGATPLARAAKMSKRAVQLLLDANADINAYGWEEPWYDDIDSVVTGMQFMPFTGTPLTMAVISRDAEMVEYLISRGAEINFPPLAAMTPLIASIVCSDSTDICRQLLCHGANVSFETLWGGSETVKCTALHLAAGLSKPSILRMLVESETTNINHQTAVIGNGVRTEGDDAAGPRLSCDTPQTEISNSHLFPHDPHDGGKTNERIENVDTDGNCESDEDASVIDNDNASEYYRSEINEDDDESDTDSQWSYEEDTGLTALHIAVSSGLVENAKILLENGADMHIKTAHGYTAMERALNWPVSDNDSDFETHAAIKAQMVALFQHLGLSGMTAANISFYVQTGLEIYWRRSKTFHKDVSAKTVLSGLFVAFVVEGLIMVGAYFATPYLFRATDAFLEIWASVFSAIFSRCRRKKPLPDPEIYEEIAIDDYDDSDSDSVALLDTPRVPPVQKTHSLLKRVIVILCSSVIIFLCLVRPQDTAYSFLSESLPLAPFGGPKYRPAHVTAASLRGYFPLLKDRSALDYFPKFDWLPVDESTGEFPDWSPFRYLNFSRTIQESKYAHYNPLKDPLHTPNLQNNILEPLREALHDGSVKIKHVILVKLESTRQDIWPFRSDSYIMDRINGSYGNGSIPEDVLARLSNLTPTAERLTGFETGFRKDKERPKPYGGISASKAYTSGTYTLKSITGTVCGANPMAVENQLEYMHDIYQPCLPHIFEALNHQPNTTSHGDSWTSWPWHTQWMQSHYGTWDKQELLTPHLGYKHIMTRESINDAGRKYIPEENEEEEDHGHEDKVLKNYIRDLFADAKKNNTRLFLSHLTHNTHTPYFIPGKYQEMMGHANSGLNEKLNRHLNTMQYQDQWISEILEVLEEAGVADETLLVMAGDHGLSLPNDGGITAFHDPHVSSFHVPLFFSHPKIPQIEVDSPVLSTQILPTLLDLLIETSSMDEQSTKILNDLLPLYEGQSMLRPLITEQDGKQEWHFSTMNPGGTWVSMRSAAKPYRLVVPLVADAPWRFTNVVKDPLELSPEENLDVITLIDVVQNTAGVDAARWLTEAAHVAQWWILENRRRWKFDPENPEFSNGLIV</sequence>
<dbReference type="STRING" id="1835702.A0A1F5LTX5"/>
<feature type="domain" description="GPI inositol-deacylase winged helix" evidence="7">
    <location>
        <begin position="560"/>
        <end position="649"/>
    </location>
</feature>
<dbReference type="InterPro" id="IPR056884">
    <property type="entry name" value="NPHP3-like_N"/>
</dbReference>
<proteinExistence type="predicted"/>
<keyword evidence="2" id="KW-0040">ANK repeat</keyword>
<evidence type="ECO:0000259" key="8">
    <source>
        <dbReference type="Pfam" id="PF24883"/>
    </source>
</evidence>
<gene>
    <name evidence="9" type="ORF">PENARI_c003G06806</name>
</gene>
<dbReference type="InterPro" id="IPR031359">
    <property type="entry name" value="NACHT_N"/>
</dbReference>
<dbReference type="OrthoDB" id="163438at2759"/>
<dbReference type="Gene3D" id="3.40.720.10">
    <property type="entry name" value="Alkaline Phosphatase, subunit A"/>
    <property type="match status" value="1"/>
</dbReference>
<dbReference type="PANTHER" id="PTHR10039:SF14">
    <property type="entry name" value="NACHT DOMAIN-CONTAINING PROTEIN"/>
    <property type="match status" value="1"/>
</dbReference>
<dbReference type="Pfam" id="PF13857">
    <property type="entry name" value="Ank_5"/>
    <property type="match status" value="1"/>
</dbReference>
<feature type="compositionally biased region" description="Acidic residues" evidence="3">
    <location>
        <begin position="1037"/>
        <end position="1048"/>
    </location>
</feature>
<protein>
    <recommendedName>
        <fullName evidence="11">Sulfatase N-terminal domain-containing protein</fullName>
    </recommendedName>
</protein>
<dbReference type="EMBL" id="LXJU01000003">
    <property type="protein sequence ID" value="OGE56311.1"/>
    <property type="molecule type" value="Genomic_DNA"/>
</dbReference>
<dbReference type="InterPro" id="IPR002110">
    <property type="entry name" value="Ankyrin_rpt"/>
</dbReference>
<dbReference type="PANTHER" id="PTHR10039">
    <property type="entry name" value="AMELOGENIN"/>
    <property type="match status" value="1"/>
</dbReference>
<dbReference type="PROSITE" id="PS50297">
    <property type="entry name" value="ANK_REP_REGION"/>
    <property type="match status" value="2"/>
</dbReference>
<dbReference type="InterPro" id="IPR036770">
    <property type="entry name" value="Ankyrin_rpt-contain_sf"/>
</dbReference>
<dbReference type="GeneID" id="34573206"/>
<keyword evidence="1" id="KW-0677">Repeat</keyword>
<feature type="transmembrane region" description="Helical" evidence="4">
    <location>
        <begin position="1161"/>
        <end position="1180"/>
    </location>
</feature>
<dbReference type="InterPro" id="IPR017850">
    <property type="entry name" value="Alkaline_phosphatase_core_sf"/>
</dbReference>
<keyword evidence="4" id="KW-0472">Membrane</keyword>
<dbReference type="RefSeq" id="XP_022491739.1">
    <property type="nucleotide sequence ID" value="XM_022628472.1"/>
</dbReference>
<feature type="repeat" description="ANK" evidence="2">
    <location>
        <begin position="852"/>
        <end position="880"/>
    </location>
</feature>
<feature type="compositionally biased region" description="Basic and acidic residues" evidence="3">
    <location>
        <begin position="991"/>
        <end position="1007"/>
    </location>
</feature>
<feature type="domain" description="Nephrocystin 3-like N-terminal" evidence="8">
    <location>
        <begin position="309"/>
        <end position="449"/>
    </location>
</feature>
<name>A0A1F5LTX5_PENAI</name>
<comment type="caution">
    <text evidence="9">The sequence shown here is derived from an EMBL/GenBank/DDBJ whole genome shotgun (WGS) entry which is preliminary data.</text>
</comment>
<evidence type="ECO:0008006" key="11">
    <source>
        <dbReference type="Google" id="ProtNLM"/>
    </source>
</evidence>
<evidence type="ECO:0000259" key="5">
    <source>
        <dbReference type="Pfam" id="PF00884"/>
    </source>
</evidence>
<evidence type="ECO:0000259" key="7">
    <source>
        <dbReference type="Pfam" id="PF22939"/>
    </source>
</evidence>
<feature type="compositionally biased region" description="Acidic residues" evidence="3">
    <location>
        <begin position="1008"/>
        <end position="1021"/>
    </location>
</feature>
<feature type="compositionally biased region" description="Polar residues" evidence="3">
    <location>
        <begin position="27"/>
        <end position="56"/>
    </location>
</feature>
<dbReference type="SUPFAM" id="SSF53649">
    <property type="entry name" value="Alkaline phosphatase-like"/>
    <property type="match status" value="1"/>
</dbReference>
<keyword evidence="10" id="KW-1185">Reference proteome</keyword>
<feature type="domain" description="NWD NACHT-NTPase N-terminal" evidence="6">
    <location>
        <begin position="61"/>
        <end position="282"/>
    </location>
</feature>
<feature type="region of interest" description="Disordered" evidence="3">
    <location>
        <begin position="1"/>
        <end position="56"/>
    </location>
</feature>
<evidence type="ECO:0000256" key="2">
    <source>
        <dbReference type="PROSITE-ProRule" id="PRU00023"/>
    </source>
</evidence>
<evidence type="ECO:0000313" key="10">
    <source>
        <dbReference type="Proteomes" id="UP000177622"/>
    </source>
</evidence>
<organism evidence="9 10">
    <name type="scientific">Penicillium arizonense</name>
    <dbReference type="NCBI Taxonomy" id="1835702"/>
    <lineage>
        <taxon>Eukaryota</taxon>
        <taxon>Fungi</taxon>
        <taxon>Dikarya</taxon>
        <taxon>Ascomycota</taxon>
        <taxon>Pezizomycotina</taxon>
        <taxon>Eurotiomycetes</taxon>
        <taxon>Eurotiomycetidae</taxon>
        <taxon>Eurotiales</taxon>
        <taxon>Aspergillaceae</taxon>
        <taxon>Penicillium</taxon>
    </lineage>
</organism>
<evidence type="ECO:0000256" key="3">
    <source>
        <dbReference type="SAM" id="MobiDB-lite"/>
    </source>
</evidence>
<feature type="repeat" description="ANK" evidence="2">
    <location>
        <begin position="1055"/>
        <end position="1087"/>
    </location>
</feature>
<keyword evidence="4" id="KW-1133">Transmembrane helix</keyword>
<keyword evidence="4" id="KW-0812">Transmembrane</keyword>
<dbReference type="Pfam" id="PF22939">
    <property type="entry name" value="WHD_GPIID"/>
    <property type="match status" value="1"/>
</dbReference>
<evidence type="ECO:0000259" key="6">
    <source>
        <dbReference type="Pfam" id="PF17100"/>
    </source>
</evidence>
<dbReference type="Pfam" id="PF00884">
    <property type="entry name" value="Sulfatase"/>
    <property type="match status" value="1"/>
</dbReference>
<dbReference type="InterPro" id="IPR000917">
    <property type="entry name" value="Sulfatase_N"/>
</dbReference>
<dbReference type="SMART" id="SM00248">
    <property type="entry name" value="ANK"/>
    <property type="match status" value="6"/>
</dbReference>
<feature type="domain" description="Sulfatase N-terminal" evidence="5">
    <location>
        <begin position="1464"/>
        <end position="1737"/>
    </location>
</feature>
<dbReference type="SUPFAM" id="SSF48403">
    <property type="entry name" value="Ankyrin repeat"/>
    <property type="match status" value="1"/>
</dbReference>
<dbReference type="InterPro" id="IPR054471">
    <property type="entry name" value="GPIID_WHD"/>
</dbReference>
<dbReference type="Gene3D" id="1.25.40.20">
    <property type="entry name" value="Ankyrin repeat-containing domain"/>
    <property type="match status" value="2"/>
</dbReference>
<dbReference type="Pfam" id="PF17100">
    <property type="entry name" value="NACHT_N"/>
    <property type="match status" value="1"/>
</dbReference>
<feature type="transmembrane region" description="Helical" evidence="4">
    <location>
        <begin position="1121"/>
        <end position="1140"/>
    </location>
</feature>
<evidence type="ECO:0000256" key="4">
    <source>
        <dbReference type="SAM" id="Phobius"/>
    </source>
</evidence>
<dbReference type="PROSITE" id="PS50088">
    <property type="entry name" value="ANK_REPEAT"/>
    <property type="match status" value="2"/>
</dbReference>
<dbReference type="Pfam" id="PF12796">
    <property type="entry name" value="Ank_2"/>
    <property type="match status" value="2"/>
</dbReference>
<evidence type="ECO:0000313" key="9">
    <source>
        <dbReference type="EMBL" id="OGE56311.1"/>
    </source>
</evidence>
<feature type="region of interest" description="Disordered" evidence="3">
    <location>
        <begin position="982"/>
        <end position="1048"/>
    </location>
</feature>
<dbReference type="Proteomes" id="UP000177622">
    <property type="component" value="Unassembled WGS sequence"/>
</dbReference>